<dbReference type="PANTHER" id="PTHR33116:SF78">
    <property type="entry name" value="OS12G0587133 PROTEIN"/>
    <property type="match status" value="1"/>
</dbReference>
<dbReference type="InterPro" id="IPR026960">
    <property type="entry name" value="RVT-Znf"/>
</dbReference>
<dbReference type="PANTHER" id="PTHR33116">
    <property type="entry name" value="REVERSE TRANSCRIPTASE ZINC-BINDING DOMAIN-CONTAINING PROTEIN-RELATED-RELATED"/>
    <property type="match status" value="1"/>
</dbReference>
<proteinExistence type="predicted"/>
<sequence length="621" mass="68109">MHCLRSPYSNADAPADDYLETAGGAGLRSHIAIRLAIASSSRIFFLDSPSSRSSTTISSPRSTSTTISSPRCPGICLRHDPSPRSTWELLPLRPITWDLLPLRPATISCSSKSRLCLDVQLLARMLPISASTPPPAASPPPNYSTSIPQQHLALISLKHLQIAANSQQILTEQIAADFQVQFSAVKHGRGLRQGDPISPLLFVIAMDVLSAMFQTAEQAGVLADLASLGLRNTVSLYADDVVIIAKATAEDLQAVWAVLDCFGAASGLKANPAKSTAAPIQCSDEWLAAVAPSLPCPLSSLPCSYLGLPLSIRKPRKAELQALLDRLAAKLPFWKARLMTREGRLVYVQAVMTASVVYHLLALDVDPWFIKAVDKLRRGFFWAGKDDARGGCCMVAWHSVCQPKSLGGLGLHNLHWLNVALRTRWLWMQRSDGPKPWAGLDVKVSGEARALFDASVSIEIGNGASVRFWEDAWIGGLTAATIAPDLVELVREPVRRRRSVRDGMEGNAWAADISDELSVPAIVQYLRLWEAVAHVPWAGVGEDRFTWKWSGDGRFSSKSAYRVLWHGTCGLPGATLVWDSFAPLQYKLHAWLALRRRCWTADRRLRRGLPTHTVRRGSRHE</sequence>
<dbReference type="AlphaFoldDB" id="A0AAD8T8G0"/>
<evidence type="ECO:0000259" key="2">
    <source>
        <dbReference type="PROSITE" id="PS50878"/>
    </source>
</evidence>
<name>A0AAD8T8G0_LOLMU</name>
<protein>
    <recommendedName>
        <fullName evidence="2">Reverse transcriptase domain-containing protein</fullName>
    </recommendedName>
</protein>
<gene>
    <name evidence="3" type="ORF">QYE76_038659</name>
</gene>
<dbReference type="PROSITE" id="PS50878">
    <property type="entry name" value="RT_POL"/>
    <property type="match status" value="1"/>
</dbReference>
<dbReference type="Pfam" id="PF13966">
    <property type="entry name" value="zf-RVT"/>
    <property type="match status" value="1"/>
</dbReference>
<dbReference type="InterPro" id="IPR000477">
    <property type="entry name" value="RT_dom"/>
</dbReference>
<feature type="domain" description="Reverse transcriptase" evidence="2">
    <location>
        <begin position="1"/>
        <end position="310"/>
    </location>
</feature>
<comment type="caution">
    <text evidence="3">The sequence shown here is derived from an EMBL/GenBank/DDBJ whole genome shotgun (WGS) entry which is preliminary data.</text>
</comment>
<keyword evidence="4" id="KW-1185">Reference proteome</keyword>
<evidence type="ECO:0000256" key="1">
    <source>
        <dbReference type="SAM" id="MobiDB-lite"/>
    </source>
</evidence>
<evidence type="ECO:0000313" key="4">
    <source>
        <dbReference type="Proteomes" id="UP001231189"/>
    </source>
</evidence>
<organism evidence="3 4">
    <name type="scientific">Lolium multiflorum</name>
    <name type="common">Italian ryegrass</name>
    <name type="synonym">Lolium perenne subsp. multiflorum</name>
    <dbReference type="NCBI Taxonomy" id="4521"/>
    <lineage>
        <taxon>Eukaryota</taxon>
        <taxon>Viridiplantae</taxon>
        <taxon>Streptophyta</taxon>
        <taxon>Embryophyta</taxon>
        <taxon>Tracheophyta</taxon>
        <taxon>Spermatophyta</taxon>
        <taxon>Magnoliopsida</taxon>
        <taxon>Liliopsida</taxon>
        <taxon>Poales</taxon>
        <taxon>Poaceae</taxon>
        <taxon>BOP clade</taxon>
        <taxon>Pooideae</taxon>
        <taxon>Poodae</taxon>
        <taxon>Poeae</taxon>
        <taxon>Poeae Chloroplast Group 2 (Poeae type)</taxon>
        <taxon>Loliodinae</taxon>
        <taxon>Loliinae</taxon>
        <taxon>Lolium</taxon>
    </lineage>
</organism>
<evidence type="ECO:0000313" key="3">
    <source>
        <dbReference type="EMBL" id="KAK1677811.1"/>
    </source>
</evidence>
<feature type="region of interest" description="Disordered" evidence="1">
    <location>
        <begin position="48"/>
        <end position="69"/>
    </location>
</feature>
<accession>A0AAD8T8G0</accession>
<dbReference type="Pfam" id="PF00078">
    <property type="entry name" value="RVT_1"/>
    <property type="match status" value="1"/>
</dbReference>
<dbReference type="Proteomes" id="UP001231189">
    <property type="component" value="Unassembled WGS sequence"/>
</dbReference>
<reference evidence="3" key="1">
    <citation type="submission" date="2023-07" db="EMBL/GenBank/DDBJ databases">
        <title>A chromosome-level genome assembly of Lolium multiflorum.</title>
        <authorList>
            <person name="Chen Y."/>
            <person name="Copetti D."/>
            <person name="Kolliker R."/>
            <person name="Studer B."/>
        </authorList>
    </citation>
    <scope>NUCLEOTIDE SEQUENCE</scope>
    <source>
        <strain evidence="3">02402/16</strain>
        <tissue evidence="3">Leaf</tissue>
    </source>
</reference>
<dbReference type="EMBL" id="JAUUTY010000002">
    <property type="protein sequence ID" value="KAK1677811.1"/>
    <property type="molecule type" value="Genomic_DNA"/>
</dbReference>